<dbReference type="AlphaFoldDB" id="Q1ZY10"/>
<dbReference type="EMBL" id="DQ445142">
    <property type="protein sequence ID" value="ABD83322.1"/>
    <property type="molecule type" value="Genomic_DNA"/>
</dbReference>
<proteinExistence type="predicted"/>
<reference evidence="1" key="1">
    <citation type="journal article" date="2006" name="Mol. Genet. Genomics">
        <title>A complete physical map of a wild beet (Beta procumbens) translocation in sugar beet.</title>
        <authorList>
            <person name="Schulte D."/>
            <person name="Cai D."/>
            <person name="Kleine M."/>
            <person name="Fan L."/>
            <person name="Wang S."/>
            <person name="Jung C."/>
        </authorList>
    </citation>
    <scope>NUCLEOTIDE SEQUENCE</scope>
</reference>
<protein>
    <submittedName>
        <fullName evidence="1">Fgenesh protein 103</fullName>
    </submittedName>
</protein>
<name>Q1ZY10_BETVU</name>
<organism evidence="1">
    <name type="scientific">Beta vulgaris</name>
    <name type="common">Sugar beet</name>
    <dbReference type="NCBI Taxonomy" id="161934"/>
    <lineage>
        <taxon>Eukaryota</taxon>
        <taxon>Viridiplantae</taxon>
        <taxon>Streptophyta</taxon>
        <taxon>Embryophyta</taxon>
        <taxon>Tracheophyta</taxon>
        <taxon>Spermatophyta</taxon>
        <taxon>Magnoliopsida</taxon>
        <taxon>eudicotyledons</taxon>
        <taxon>Gunneridae</taxon>
        <taxon>Pentapetalae</taxon>
        <taxon>Caryophyllales</taxon>
        <taxon>Chenopodiaceae</taxon>
        <taxon>Betoideae</taxon>
        <taxon>Beta</taxon>
    </lineage>
</organism>
<sequence length="60" mass="7399">MRFWSPLRKSSSAFSEYQSVDVYHLAGRREPRQEKRPTNDKKRVVRDERKYERMRGEIRV</sequence>
<evidence type="ECO:0000313" key="1">
    <source>
        <dbReference type="EMBL" id="ABD83322.1"/>
    </source>
</evidence>
<accession>Q1ZY10</accession>